<keyword evidence="2" id="KW-0472">Membrane</keyword>
<dbReference type="Proteomes" id="UP001606300">
    <property type="component" value="Unassembled WGS sequence"/>
</dbReference>
<keyword evidence="4" id="KW-1185">Reference proteome</keyword>
<organism evidence="3 4">
    <name type="scientific">Pelomonas dachongensis</name>
    <dbReference type="NCBI Taxonomy" id="3299029"/>
    <lineage>
        <taxon>Bacteria</taxon>
        <taxon>Pseudomonadati</taxon>
        <taxon>Pseudomonadota</taxon>
        <taxon>Betaproteobacteria</taxon>
        <taxon>Burkholderiales</taxon>
        <taxon>Sphaerotilaceae</taxon>
        <taxon>Roseateles</taxon>
    </lineage>
</organism>
<accession>A0ABW7EJY0</accession>
<reference evidence="3 4" key="1">
    <citation type="submission" date="2024-09" db="EMBL/GenBank/DDBJ databases">
        <title>Novel species of the genus Pelomonas and Roseateles isolated from streams.</title>
        <authorList>
            <person name="Lu H."/>
        </authorList>
    </citation>
    <scope>NUCLEOTIDE SEQUENCE [LARGE SCALE GENOMIC DNA]</scope>
    <source>
        <strain evidence="3 4">DC23W</strain>
    </source>
</reference>
<evidence type="ECO:0008006" key="5">
    <source>
        <dbReference type="Google" id="ProtNLM"/>
    </source>
</evidence>
<feature type="transmembrane region" description="Helical" evidence="2">
    <location>
        <begin position="65"/>
        <end position="86"/>
    </location>
</feature>
<evidence type="ECO:0000256" key="1">
    <source>
        <dbReference type="SAM" id="Coils"/>
    </source>
</evidence>
<feature type="coiled-coil region" evidence="1">
    <location>
        <begin position="123"/>
        <end position="150"/>
    </location>
</feature>
<dbReference type="EMBL" id="JBIGHY010000002">
    <property type="protein sequence ID" value="MFG6413786.1"/>
    <property type="molecule type" value="Genomic_DNA"/>
</dbReference>
<proteinExistence type="predicted"/>
<evidence type="ECO:0000256" key="2">
    <source>
        <dbReference type="SAM" id="Phobius"/>
    </source>
</evidence>
<sequence length="299" mass="33610">MGHVDEIVDGIKEGVKKRLETPFLASFAISFVLTNYKLFLVIFGSGDYEKKIQYIDTILYPSGKLIPMGIFPFLAASIYTLAWPFAEANLAAFTVWNENRKRRLIQAQERVTPVPQHEMGMFMQAHNATNARLQEQLDSLHEATRAARKRNDEIVERLARRTEALAWGRLADSANVSASELKELLILGEKAPASSRHALNPDSIKPIAAAIAYILNIPVEFDRRTTTLRELQLNALDGYSMYALEVTVYVILGSLEIVGPLNENDESFSMHVVAQPRAERVQQIFSMLNHTPAQRITAQ</sequence>
<keyword evidence="2" id="KW-0812">Transmembrane</keyword>
<comment type="caution">
    <text evidence="3">The sequence shown here is derived from an EMBL/GenBank/DDBJ whole genome shotgun (WGS) entry which is preliminary data.</text>
</comment>
<evidence type="ECO:0000313" key="3">
    <source>
        <dbReference type="EMBL" id="MFG6413786.1"/>
    </source>
</evidence>
<keyword evidence="2" id="KW-1133">Transmembrane helix</keyword>
<name>A0ABW7EJY0_9BURK</name>
<keyword evidence="1" id="KW-0175">Coiled coil</keyword>
<gene>
    <name evidence="3" type="ORF">ACG02S_07720</name>
</gene>
<evidence type="ECO:0000313" key="4">
    <source>
        <dbReference type="Proteomes" id="UP001606300"/>
    </source>
</evidence>
<dbReference type="RefSeq" id="WP_394469861.1">
    <property type="nucleotide sequence ID" value="NZ_JBIGHY010000002.1"/>
</dbReference>
<feature type="transmembrane region" description="Helical" evidence="2">
    <location>
        <begin position="23"/>
        <end position="44"/>
    </location>
</feature>
<protein>
    <recommendedName>
        <fullName evidence="5">HTH cro/C1-type domain-containing protein</fullName>
    </recommendedName>
</protein>